<feature type="compositionally biased region" description="Polar residues" evidence="1">
    <location>
        <begin position="17"/>
        <end position="33"/>
    </location>
</feature>
<evidence type="ECO:0000256" key="1">
    <source>
        <dbReference type="SAM" id="MobiDB-lite"/>
    </source>
</evidence>
<reference evidence="2" key="1">
    <citation type="submission" date="2019-08" db="EMBL/GenBank/DDBJ databases">
        <authorList>
            <person name="Kucharzyk K."/>
            <person name="Murdoch R.W."/>
            <person name="Higgins S."/>
            <person name="Loffler F."/>
        </authorList>
    </citation>
    <scope>NUCLEOTIDE SEQUENCE</scope>
</reference>
<feature type="region of interest" description="Disordered" evidence="1">
    <location>
        <begin position="1"/>
        <end position="33"/>
    </location>
</feature>
<dbReference type="EMBL" id="VSSQ01122047">
    <property type="protein sequence ID" value="MPN54127.1"/>
    <property type="molecule type" value="Genomic_DNA"/>
</dbReference>
<protein>
    <submittedName>
        <fullName evidence="2">Uncharacterized protein</fullName>
    </submittedName>
</protein>
<accession>A0A645ISC6</accession>
<proteinExistence type="predicted"/>
<evidence type="ECO:0000313" key="2">
    <source>
        <dbReference type="EMBL" id="MPN54127.1"/>
    </source>
</evidence>
<gene>
    <name evidence="2" type="ORF">SDC9_201796</name>
</gene>
<sequence length="33" mass="3736">MMLNRFHHVDGVIDNQADGQNHGEQGQCVNRKS</sequence>
<organism evidence="2">
    <name type="scientific">bioreactor metagenome</name>
    <dbReference type="NCBI Taxonomy" id="1076179"/>
    <lineage>
        <taxon>unclassified sequences</taxon>
        <taxon>metagenomes</taxon>
        <taxon>ecological metagenomes</taxon>
    </lineage>
</organism>
<comment type="caution">
    <text evidence="2">The sequence shown here is derived from an EMBL/GenBank/DDBJ whole genome shotgun (WGS) entry which is preliminary data.</text>
</comment>
<name>A0A645ISC6_9ZZZZ</name>
<dbReference type="AlphaFoldDB" id="A0A645ISC6"/>